<sequence length="110" mass="12195">MKLVLAIVQDKDSNRLANEFIEANIRATKLSSTGGFLKAGNSTFIIGVEDERVEKTLDLIKKNCQSRKQYVSTSPMTLNVSLEGQVPYPVEVEVGGATVFVLPIEKFQQY</sequence>
<reference evidence="1 2" key="1">
    <citation type="submission" date="2014-08" db="EMBL/GenBank/DDBJ databases">
        <title>Genome sequence of Tetragenococcus muriaticus.</title>
        <authorList>
            <person name="Chuea-nongthon C."/>
            <person name="Rodtong S."/>
            <person name="Yongsawatdigul J."/>
            <person name="Steele J.L."/>
            <person name="Liu X.-y."/>
            <person name="Speers J."/>
            <person name="Glasner J.D."/>
            <person name="Neeno-Eckwall E.C."/>
        </authorList>
    </citation>
    <scope>NUCLEOTIDE SEQUENCE [LARGE SCALE GENOMIC DNA]</scope>
    <source>
        <strain evidence="1 2">3MR10-3</strain>
    </source>
</reference>
<accession>A0A091C577</accession>
<dbReference type="Proteomes" id="UP000029381">
    <property type="component" value="Unassembled WGS sequence"/>
</dbReference>
<dbReference type="SUPFAM" id="SSF54913">
    <property type="entry name" value="GlnB-like"/>
    <property type="match status" value="1"/>
</dbReference>
<evidence type="ECO:0000313" key="1">
    <source>
        <dbReference type="EMBL" id="KFN92064.1"/>
    </source>
</evidence>
<dbReference type="AlphaFoldDB" id="A0A091C577"/>
<name>A0A091C577_9ENTE</name>
<gene>
    <name evidence="1" type="ORF">TMU3MR103_0676</name>
</gene>
<dbReference type="PANTHER" id="PTHR38456">
    <property type="entry name" value="CYCLIC DI-AMP RECEPTOR A"/>
    <property type="match status" value="1"/>
</dbReference>
<dbReference type="InterPro" id="IPR010375">
    <property type="entry name" value="CdAMP_rec"/>
</dbReference>
<dbReference type="EMBL" id="JPVT01000062">
    <property type="protein sequence ID" value="KFN92064.1"/>
    <property type="molecule type" value="Genomic_DNA"/>
</dbReference>
<comment type="caution">
    <text evidence="1">The sequence shown here is derived from an EMBL/GenBank/DDBJ whole genome shotgun (WGS) entry which is preliminary data.</text>
</comment>
<organism evidence="1 2">
    <name type="scientific">Tetragenococcus muriaticus 3MR10-3</name>
    <dbReference type="NCBI Taxonomy" id="1302648"/>
    <lineage>
        <taxon>Bacteria</taxon>
        <taxon>Bacillati</taxon>
        <taxon>Bacillota</taxon>
        <taxon>Bacilli</taxon>
        <taxon>Lactobacillales</taxon>
        <taxon>Enterococcaceae</taxon>
        <taxon>Tetragenococcus</taxon>
    </lineage>
</organism>
<dbReference type="PATRIC" id="fig|1302648.3.peg.657"/>
<dbReference type="Gene3D" id="3.30.70.120">
    <property type="match status" value="1"/>
</dbReference>
<dbReference type="InterPro" id="IPR011322">
    <property type="entry name" value="N-reg_PII-like_a/b"/>
</dbReference>
<protein>
    <submittedName>
        <fullName evidence="1">Nitrogen regulatory protein P-II (GLNB) family protein</fullName>
    </submittedName>
</protein>
<evidence type="ECO:0000313" key="2">
    <source>
        <dbReference type="Proteomes" id="UP000029381"/>
    </source>
</evidence>
<keyword evidence="2" id="KW-1185">Reference proteome</keyword>
<dbReference type="InterPro" id="IPR015867">
    <property type="entry name" value="N-reg_PII/ATP_PRibTrfase_C"/>
</dbReference>
<dbReference type="Pfam" id="PF06153">
    <property type="entry name" value="CdAMP_rec"/>
    <property type="match status" value="1"/>
</dbReference>
<proteinExistence type="predicted"/>
<dbReference type="PANTHER" id="PTHR38456:SF1">
    <property type="entry name" value="CYCLIC DI-AMP RECEPTOR A"/>
    <property type="match status" value="1"/>
</dbReference>
<dbReference type="RefSeq" id="WP_028789651.1">
    <property type="nucleotide sequence ID" value="NZ_JPVT01000062.1"/>
</dbReference>